<protein>
    <submittedName>
        <fullName evidence="1">Uncharacterized protein</fullName>
    </submittedName>
</protein>
<reference evidence="1 2" key="1">
    <citation type="journal article" date="2018" name="Sci. Rep.">
        <title>Genomic signatures of local adaptation to the degree of environmental predictability in rotifers.</title>
        <authorList>
            <person name="Franch-Gras L."/>
            <person name="Hahn C."/>
            <person name="Garcia-Roger E.M."/>
            <person name="Carmona M.J."/>
            <person name="Serra M."/>
            <person name="Gomez A."/>
        </authorList>
    </citation>
    <scope>NUCLEOTIDE SEQUENCE [LARGE SCALE GENOMIC DNA]</scope>
    <source>
        <strain evidence="1">HYR1</strain>
    </source>
</reference>
<proteinExistence type="predicted"/>
<dbReference type="AlphaFoldDB" id="A0A3M7Q0H1"/>
<evidence type="ECO:0000313" key="2">
    <source>
        <dbReference type="Proteomes" id="UP000276133"/>
    </source>
</evidence>
<accession>A0A3M7Q0H1</accession>
<comment type="caution">
    <text evidence="1">The sequence shown here is derived from an EMBL/GenBank/DDBJ whole genome shotgun (WGS) entry which is preliminary data.</text>
</comment>
<keyword evidence="2" id="KW-1185">Reference proteome</keyword>
<name>A0A3M7Q0H1_BRAPC</name>
<gene>
    <name evidence="1" type="ORF">BpHYR1_020094</name>
</gene>
<sequence length="76" mass="9373">MLNRRLVRVYDQTLQKKNSISLDIDAYYEKASTSKGRKAWIKDWFRYTLKMNTNCRRYFNFRFRYQSNLRFPSSSV</sequence>
<dbReference type="EMBL" id="REGN01007992">
    <property type="protein sequence ID" value="RNA04722.1"/>
    <property type="molecule type" value="Genomic_DNA"/>
</dbReference>
<organism evidence="1 2">
    <name type="scientific">Brachionus plicatilis</name>
    <name type="common">Marine rotifer</name>
    <name type="synonym">Brachionus muelleri</name>
    <dbReference type="NCBI Taxonomy" id="10195"/>
    <lineage>
        <taxon>Eukaryota</taxon>
        <taxon>Metazoa</taxon>
        <taxon>Spiralia</taxon>
        <taxon>Gnathifera</taxon>
        <taxon>Rotifera</taxon>
        <taxon>Eurotatoria</taxon>
        <taxon>Monogononta</taxon>
        <taxon>Pseudotrocha</taxon>
        <taxon>Ploima</taxon>
        <taxon>Brachionidae</taxon>
        <taxon>Brachionus</taxon>
    </lineage>
</organism>
<evidence type="ECO:0000313" key="1">
    <source>
        <dbReference type="EMBL" id="RNA04722.1"/>
    </source>
</evidence>
<dbReference type="Proteomes" id="UP000276133">
    <property type="component" value="Unassembled WGS sequence"/>
</dbReference>